<feature type="compositionally biased region" description="Low complexity" evidence="2">
    <location>
        <begin position="491"/>
        <end position="506"/>
    </location>
</feature>
<dbReference type="EMBL" id="QQXK01000008">
    <property type="protein sequence ID" value="RII42775.1"/>
    <property type="molecule type" value="Genomic_DNA"/>
</dbReference>
<dbReference type="Gene3D" id="2.60.200.20">
    <property type="match status" value="1"/>
</dbReference>
<protein>
    <submittedName>
        <fullName evidence="4">FHA domain-containing protein</fullName>
    </submittedName>
</protein>
<keyword evidence="1" id="KW-0597">Phosphoprotein</keyword>
<feature type="compositionally biased region" description="Low complexity" evidence="2">
    <location>
        <begin position="186"/>
        <end position="215"/>
    </location>
</feature>
<feature type="compositionally biased region" description="Pro residues" evidence="2">
    <location>
        <begin position="355"/>
        <end position="373"/>
    </location>
</feature>
<dbReference type="InterPro" id="IPR008984">
    <property type="entry name" value="SMAD_FHA_dom_sf"/>
</dbReference>
<dbReference type="CDD" id="cd00060">
    <property type="entry name" value="FHA"/>
    <property type="match status" value="1"/>
</dbReference>
<evidence type="ECO:0000313" key="5">
    <source>
        <dbReference type="Proteomes" id="UP000265419"/>
    </source>
</evidence>
<dbReference type="Proteomes" id="UP000265419">
    <property type="component" value="Unassembled WGS sequence"/>
</dbReference>
<evidence type="ECO:0000256" key="2">
    <source>
        <dbReference type="SAM" id="MobiDB-lite"/>
    </source>
</evidence>
<keyword evidence="5" id="KW-1185">Reference proteome</keyword>
<sequence length="665" mass="65714">MPAEEHKGEAVLTRIEASWSDAVTVEVEPTTEPESSLMTRAGIVSVRLAHGAALAVTLPDGSSALAPADGSPVRFEAVIGLTVLGPEAPAKHTRALPAVSHDHEDAADGTILVSELRAVLEEYTDDTLVGIDVLSAALDRSQELSAAPGASAGVTRGSAPEPEYDDATVTVGRKRGRRAVLAAAEAASAPATAPASGAAPGAPVPASAPVQLPAEPGAPSPAPADRVPAARPLSFTRPVVSGTTLAATPPEPAPEAAPEQARAGAPLASAEALAVAPPAAQPPAAASTAATPAGAPAVAEPGHTSAGSTTLDEAEDADATTVAPRALLRSGGSTPQGAASSPPAPAEPLSFAPGFTPPAPAAPSVEPAPPAPLAAPAAADEDPDLTTVVSRALKAAPPQQPAQPAQAGQPTNAVAPAGGHQPASEPASTAPASATAPSPQPVAAEPAAPAPKAPEPEDPDLTTVGPRGLLSDATVAAAPRALAAPSGVVAPPPAAGTAAPGLAPSGLELAPDVDPDLTTVGRRQQRAPRVAPAHRVPPAPTPLPAAEEHGTRLLVQDAHGTRDVPLAGTIVIGRTPSPAQVRERDARGLVVVPTGTGVSHSHAAIRRQGSVVLVRDLWSTNGTRVRSAGVPPFRLRDGEEVPVSDGTVVELGDGVVITIVERGES</sequence>
<feature type="region of interest" description="Disordered" evidence="2">
    <location>
        <begin position="145"/>
        <end position="172"/>
    </location>
</feature>
<feature type="region of interest" description="Disordered" evidence="2">
    <location>
        <begin position="242"/>
        <end position="467"/>
    </location>
</feature>
<dbReference type="PROSITE" id="PS50006">
    <property type="entry name" value="FHA_DOMAIN"/>
    <property type="match status" value="1"/>
</dbReference>
<gene>
    <name evidence="4" type="ORF">DWB68_05405</name>
</gene>
<dbReference type="Pfam" id="PF00498">
    <property type="entry name" value="FHA"/>
    <property type="match status" value="1"/>
</dbReference>
<feature type="compositionally biased region" description="Low complexity" evidence="2">
    <location>
        <begin position="330"/>
        <end position="353"/>
    </location>
</feature>
<feature type="region of interest" description="Disordered" evidence="2">
    <location>
        <begin position="491"/>
        <end position="545"/>
    </location>
</feature>
<dbReference type="SUPFAM" id="SSF49879">
    <property type="entry name" value="SMAD/FHA domain"/>
    <property type="match status" value="1"/>
</dbReference>
<dbReference type="InterPro" id="IPR000253">
    <property type="entry name" value="FHA_dom"/>
</dbReference>
<evidence type="ECO:0000256" key="1">
    <source>
        <dbReference type="ARBA" id="ARBA00022553"/>
    </source>
</evidence>
<feature type="compositionally biased region" description="Low complexity" evidence="2">
    <location>
        <begin position="421"/>
        <end position="447"/>
    </location>
</feature>
<reference evidence="4 5" key="1">
    <citation type="submission" date="2018-07" db="EMBL/GenBank/DDBJ databases">
        <title>Arthrobacter sp. nov., isolated from raw cow's milk with high bacterial count.</title>
        <authorList>
            <person name="Hahne J."/>
            <person name="Isele D."/>
            <person name="Lipski A."/>
        </authorList>
    </citation>
    <scope>NUCLEOTIDE SEQUENCE [LARGE SCALE GENOMIC DNA]</scope>
    <source>
        <strain evidence="4 5">JZ R-35</strain>
    </source>
</reference>
<feature type="domain" description="FHA" evidence="3">
    <location>
        <begin position="570"/>
        <end position="630"/>
    </location>
</feature>
<proteinExistence type="predicted"/>
<name>A0A399JB23_9MICC</name>
<feature type="compositionally biased region" description="Low complexity" evidence="2">
    <location>
        <begin position="256"/>
        <end position="301"/>
    </location>
</feature>
<evidence type="ECO:0000313" key="4">
    <source>
        <dbReference type="EMBL" id="RII42775.1"/>
    </source>
</evidence>
<organism evidence="4 5">
    <name type="scientific">Galactobacter valiniphilus</name>
    <dbReference type="NCBI Taxonomy" id="2676122"/>
    <lineage>
        <taxon>Bacteria</taxon>
        <taxon>Bacillati</taxon>
        <taxon>Actinomycetota</taxon>
        <taxon>Actinomycetes</taxon>
        <taxon>Micrococcales</taxon>
        <taxon>Micrococcaceae</taxon>
        <taxon>Galactobacter</taxon>
    </lineage>
</organism>
<feature type="region of interest" description="Disordered" evidence="2">
    <location>
        <begin position="186"/>
        <end position="228"/>
    </location>
</feature>
<dbReference type="AlphaFoldDB" id="A0A399JB23"/>
<accession>A0A399JB23</accession>
<comment type="caution">
    <text evidence="4">The sequence shown here is derived from an EMBL/GenBank/DDBJ whole genome shotgun (WGS) entry which is preliminary data.</text>
</comment>
<evidence type="ECO:0000259" key="3">
    <source>
        <dbReference type="PROSITE" id="PS50006"/>
    </source>
</evidence>